<dbReference type="AlphaFoldDB" id="A0A0U1LXK4"/>
<keyword evidence="4" id="KW-1185">Reference proteome</keyword>
<dbReference type="Proteomes" id="UP000054383">
    <property type="component" value="Unassembled WGS sequence"/>
</dbReference>
<feature type="coiled-coil region" evidence="1">
    <location>
        <begin position="56"/>
        <end position="83"/>
    </location>
</feature>
<proteinExistence type="predicted"/>
<sequence>MAGNDRSSAANPGNAQASHRQPARRTEARQPEDPNPSPEDRIASMEEFIGRITTHIRAIEQQLDEKTEQLNQLEAQVMASSATPAAITAQAVAAAEGRIKLPKPITFDGTRSKLKTFLVNIDMHLDASNLTDEKKKIIFVASCFTDAAAE</sequence>
<keyword evidence="1" id="KW-0175">Coiled coil</keyword>
<evidence type="ECO:0000313" key="3">
    <source>
        <dbReference type="EMBL" id="CRG88108.1"/>
    </source>
</evidence>
<gene>
    <name evidence="3" type="ORF">PISL3812_05135</name>
</gene>
<name>A0A0U1LXK4_TALIS</name>
<dbReference type="STRING" id="28573.A0A0U1LXK4"/>
<feature type="region of interest" description="Disordered" evidence="2">
    <location>
        <begin position="1"/>
        <end position="43"/>
    </location>
</feature>
<protein>
    <submittedName>
        <fullName evidence="3">Uncharacterized protein</fullName>
    </submittedName>
</protein>
<reference evidence="3 4" key="1">
    <citation type="submission" date="2015-04" db="EMBL/GenBank/DDBJ databases">
        <authorList>
            <person name="Syromyatnikov M.Y."/>
            <person name="Popov V.N."/>
        </authorList>
    </citation>
    <scope>NUCLEOTIDE SEQUENCE [LARGE SCALE GENOMIC DNA]</scope>
    <source>
        <strain evidence="3">WF-38-12</strain>
    </source>
</reference>
<dbReference type="EMBL" id="CVMT01000004">
    <property type="protein sequence ID" value="CRG88108.1"/>
    <property type="molecule type" value="Genomic_DNA"/>
</dbReference>
<evidence type="ECO:0000256" key="1">
    <source>
        <dbReference type="SAM" id="Coils"/>
    </source>
</evidence>
<organism evidence="3 4">
    <name type="scientific">Talaromyces islandicus</name>
    <name type="common">Penicillium islandicum</name>
    <dbReference type="NCBI Taxonomy" id="28573"/>
    <lineage>
        <taxon>Eukaryota</taxon>
        <taxon>Fungi</taxon>
        <taxon>Dikarya</taxon>
        <taxon>Ascomycota</taxon>
        <taxon>Pezizomycotina</taxon>
        <taxon>Eurotiomycetes</taxon>
        <taxon>Eurotiomycetidae</taxon>
        <taxon>Eurotiales</taxon>
        <taxon>Trichocomaceae</taxon>
        <taxon>Talaromyces</taxon>
        <taxon>Talaromyces sect. Islandici</taxon>
    </lineage>
</organism>
<feature type="compositionally biased region" description="Basic and acidic residues" evidence="2">
    <location>
        <begin position="24"/>
        <end position="43"/>
    </location>
</feature>
<evidence type="ECO:0000256" key="2">
    <source>
        <dbReference type="SAM" id="MobiDB-lite"/>
    </source>
</evidence>
<dbReference type="OrthoDB" id="4369586at2759"/>
<evidence type="ECO:0000313" key="4">
    <source>
        <dbReference type="Proteomes" id="UP000054383"/>
    </source>
</evidence>
<feature type="compositionally biased region" description="Polar residues" evidence="2">
    <location>
        <begin position="1"/>
        <end position="19"/>
    </location>
</feature>
<accession>A0A0U1LXK4</accession>